<evidence type="ECO:0000256" key="1">
    <source>
        <dbReference type="SAM" id="SignalP"/>
    </source>
</evidence>
<dbReference type="Proteomes" id="UP000776276">
    <property type="component" value="Unassembled WGS sequence"/>
</dbReference>
<protein>
    <submittedName>
        <fullName evidence="2">Uncharacterized protein</fullName>
    </submittedName>
</protein>
<keyword evidence="1" id="KW-0732">Signal</keyword>
<organism evidence="2 3">
    <name type="scientific">Sphingomonas quercus</name>
    <dbReference type="NCBI Taxonomy" id="2842451"/>
    <lineage>
        <taxon>Bacteria</taxon>
        <taxon>Pseudomonadati</taxon>
        <taxon>Pseudomonadota</taxon>
        <taxon>Alphaproteobacteria</taxon>
        <taxon>Sphingomonadales</taxon>
        <taxon>Sphingomonadaceae</taxon>
        <taxon>Sphingomonas</taxon>
    </lineage>
</organism>
<comment type="caution">
    <text evidence="2">The sequence shown here is derived from an EMBL/GenBank/DDBJ whole genome shotgun (WGS) entry which is preliminary data.</text>
</comment>
<reference evidence="2 3" key="1">
    <citation type="submission" date="2021-06" db="EMBL/GenBank/DDBJ databases">
        <title>Sphingomonas sp. XMGL2, whole genome shotgun sequencing project.</title>
        <authorList>
            <person name="Zhao G."/>
            <person name="Shen L."/>
        </authorList>
    </citation>
    <scope>NUCLEOTIDE SEQUENCE [LARGE SCALE GENOMIC DNA]</scope>
    <source>
        <strain evidence="2 3">XMGL2</strain>
    </source>
</reference>
<keyword evidence="3" id="KW-1185">Reference proteome</keyword>
<proteinExistence type="predicted"/>
<name>A0ABS6BEP6_9SPHN</name>
<feature type="signal peptide" evidence="1">
    <location>
        <begin position="1"/>
        <end position="20"/>
    </location>
</feature>
<evidence type="ECO:0000313" key="3">
    <source>
        <dbReference type="Proteomes" id="UP000776276"/>
    </source>
</evidence>
<accession>A0ABS6BEP6</accession>
<dbReference type="EMBL" id="JAHKRT010000001">
    <property type="protein sequence ID" value="MBU3076301.1"/>
    <property type="molecule type" value="Genomic_DNA"/>
</dbReference>
<evidence type="ECO:0000313" key="2">
    <source>
        <dbReference type="EMBL" id="MBU3076301.1"/>
    </source>
</evidence>
<feature type="chain" id="PRO_5047094648" evidence="1">
    <location>
        <begin position="21"/>
        <end position="136"/>
    </location>
</feature>
<sequence length="136" mass="14684">MIRILIAGLAGVALATTATAAAPRSKADGEAELAKLLDGRVAGKPVDCISLPSTGSSRIIEGTAIVYGSGRTLYINRPQSSADLLHDDDILVTRTFGSQLCRMDTVRLTNRFSRIPGGFVILDRFVPYKRAQPRRR</sequence>
<gene>
    <name evidence="2" type="ORF">KOF26_00350</name>
</gene>